<dbReference type="Gene3D" id="2.40.160.20">
    <property type="match status" value="1"/>
</dbReference>
<reference evidence="2" key="1">
    <citation type="submission" date="2023-03" db="EMBL/GenBank/DDBJ databases">
        <title>Stygiobacter electus gen. nov., sp. nov., facultatively anaerobic thermotolerant bacterium of the class Ignavibacteria from a well of Yessentuki mineral water deposit.</title>
        <authorList>
            <person name="Podosokorskaya O.A."/>
            <person name="Elcheninov A.G."/>
            <person name="Petrova N.F."/>
            <person name="Zavarzina D.G."/>
            <person name="Kublanov I.V."/>
            <person name="Merkel A.Y."/>
        </authorList>
    </citation>
    <scope>NUCLEOTIDE SEQUENCE</scope>
    <source>
        <strain evidence="2">09-Me</strain>
    </source>
</reference>
<name>A0AAE3P3X8_9BACT</name>
<evidence type="ECO:0000313" key="3">
    <source>
        <dbReference type="Proteomes" id="UP001221302"/>
    </source>
</evidence>
<evidence type="ECO:0000313" key="2">
    <source>
        <dbReference type="EMBL" id="MDF1612743.1"/>
    </source>
</evidence>
<keyword evidence="1" id="KW-0732">Signal</keyword>
<dbReference type="InterPro" id="IPR011250">
    <property type="entry name" value="OMP/PagP_B-barrel"/>
</dbReference>
<gene>
    <name evidence="2" type="ORF">P0M35_11325</name>
</gene>
<feature type="chain" id="PRO_5042087440" description="Outer membrane protein beta-barrel domain-containing protein" evidence="1">
    <location>
        <begin position="20"/>
        <end position="232"/>
    </location>
</feature>
<dbReference type="RefSeq" id="WP_321536514.1">
    <property type="nucleotide sequence ID" value="NZ_JARGDL010000017.1"/>
</dbReference>
<sequence>MKKFITILFLFFAQSFINAQIFNESNFSLSYNYTTTSKLYYNPFSSDKLLRSNYIELNNLKSISFEFRTIFFENVFISLNSEYLSRNFLYDNINLQGDRAIAHDSFTFIPVELDFFYYLPFSNEYIRFFMGGGFGFYFGKFKRELGNQITKSEMFNSSYGINVSVGMDYTFYENYSVRFQMRFRDPELSWINNYNSNLVLYNDKTYFLNTSSFYTKINFNGINFSLGLVYNF</sequence>
<evidence type="ECO:0000256" key="1">
    <source>
        <dbReference type="SAM" id="SignalP"/>
    </source>
</evidence>
<keyword evidence="3" id="KW-1185">Reference proteome</keyword>
<accession>A0AAE3P3X8</accession>
<dbReference type="EMBL" id="JARGDL010000017">
    <property type="protein sequence ID" value="MDF1612743.1"/>
    <property type="molecule type" value="Genomic_DNA"/>
</dbReference>
<dbReference type="AlphaFoldDB" id="A0AAE3P3X8"/>
<evidence type="ECO:0008006" key="4">
    <source>
        <dbReference type="Google" id="ProtNLM"/>
    </source>
</evidence>
<dbReference type="Proteomes" id="UP001221302">
    <property type="component" value="Unassembled WGS sequence"/>
</dbReference>
<feature type="signal peptide" evidence="1">
    <location>
        <begin position="1"/>
        <end position="19"/>
    </location>
</feature>
<comment type="caution">
    <text evidence="2">The sequence shown here is derived from an EMBL/GenBank/DDBJ whole genome shotgun (WGS) entry which is preliminary data.</text>
</comment>
<proteinExistence type="predicted"/>
<dbReference type="SUPFAM" id="SSF56925">
    <property type="entry name" value="OMPA-like"/>
    <property type="match status" value="1"/>
</dbReference>
<organism evidence="2 3">
    <name type="scientific">Stygiobacter electus</name>
    <dbReference type="NCBI Taxonomy" id="3032292"/>
    <lineage>
        <taxon>Bacteria</taxon>
        <taxon>Pseudomonadati</taxon>
        <taxon>Ignavibacteriota</taxon>
        <taxon>Ignavibacteria</taxon>
        <taxon>Ignavibacteriales</taxon>
        <taxon>Melioribacteraceae</taxon>
        <taxon>Stygiobacter</taxon>
    </lineage>
</organism>
<protein>
    <recommendedName>
        <fullName evidence="4">Outer membrane protein beta-barrel domain-containing protein</fullName>
    </recommendedName>
</protein>